<keyword evidence="5" id="KW-0413">Isomerase</keyword>
<dbReference type="PROSITE" id="PS50005">
    <property type="entry name" value="TPR"/>
    <property type="match status" value="1"/>
</dbReference>
<evidence type="ECO:0000313" key="8">
    <source>
        <dbReference type="EMBL" id="PWN90111.1"/>
    </source>
</evidence>
<dbReference type="FunFam" id="2.40.100.10:FF:000025">
    <property type="entry name" value="Peptidyl-prolyl cis-trans isomerase CYP19-2"/>
    <property type="match status" value="1"/>
</dbReference>
<evidence type="ECO:0000313" key="9">
    <source>
        <dbReference type="Proteomes" id="UP000245768"/>
    </source>
</evidence>
<dbReference type="OrthoDB" id="193499at2759"/>
<dbReference type="InParanoid" id="A0A316YLP2"/>
<dbReference type="Gene3D" id="2.40.100.10">
    <property type="entry name" value="Cyclophilin-like"/>
    <property type="match status" value="1"/>
</dbReference>
<dbReference type="InterPro" id="IPR019734">
    <property type="entry name" value="TPR_rpt"/>
</dbReference>
<protein>
    <recommendedName>
        <fullName evidence="3">peptidylprolyl isomerase</fullName>
        <ecNumber evidence="3">5.2.1.8</ecNumber>
    </recommendedName>
</protein>
<dbReference type="EC" id="5.2.1.8" evidence="3"/>
<dbReference type="EMBL" id="KZ819636">
    <property type="protein sequence ID" value="PWN90111.1"/>
    <property type="molecule type" value="Genomic_DNA"/>
</dbReference>
<dbReference type="STRING" id="215250.A0A316YLP2"/>
<dbReference type="Gene3D" id="1.25.40.10">
    <property type="entry name" value="Tetratricopeptide repeat domain"/>
    <property type="match status" value="1"/>
</dbReference>
<evidence type="ECO:0000259" key="7">
    <source>
        <dbReference type="PROSITE" id="PS50072"/>
    </source>
</evidence>
<keyword evidence="4" id="KW-0697">Rotamase</keyword>
<dbReference type="GO" id="GO:0006457">
    <property type="term" value="P:protein folding"/>
    <property type="evidence" value="ECO:0007669"/>
    <property type="project" value="InterPro"/>
</dbReference>
<keyword evidence="9" id="KW-1185">Reference proteome</keyword>
<comment type="catalytic activity">
    <reaction evidence="1">
        <text>[protein]-peptidylproline (omega=180) = [protein]-peptidylproline (omega=0)</text>
        <dbReference type="Rhea" id="RHEA:16237"/>
        <dbReference type="Rhea" id="RHEA-COMP:10747"/>
        <dbReference type="Rhea" id="RHEA-COMP:10748"/>
        <dbReference type="ChEBI" id="CHEBI:83833"/>
        <dbReference type="ChEBI" id="CHEBI:83834"/>
        <dbReference type="EC" id="5.2.1.8"/>
    </reaction>
</comment>
<dbReference type="PRINTS" id="PR00153">
    <property type="entry name" value="CSAPPISMRASE"/>
</dbReference>
<keyword evidence="6" id="KW-0802">TPR repeat</keyword>
<dbReference type="GO" id="GO:0016018">
    <property type="term" value="F:cyclosporin A binding"/>
    <property type="evidence" value="ECO:0007669"/>
    <property type="project" value="TreeGrafter"/>
</dbReference>
<evidence type="ECO:0000256" key="5">
    <source>
        <dbReference type="ARBA" id="ARBA00023235"/>
    </source>
</evidence>
<dbReference type="CDD" id="cd01926">
    <property type="entry name" value="cyclophilin_ABH_like"/>
    <property type="match status" value="1"/>
</dbReference>
<dbReference type="AlphaFoldDB" id="A0A316YLP2"/>
<name>A0A316YLP2_9BASI</name>
<dbReference type="RefSeq" id="XP_025377309.1">
    <property type="nucleotide sequence ID" value="XM_025519995.1"/>
</dbReference>
<dbReference type="InterPro" id="IPR011990">
    <property type="entry name" value="TPR-like_helical_dom_sf"/>
</dbReference>
<evidence type="ECO:0000256" key="4">
    <source>
        <dbReference type="ARBA" id="ARBA00023110"/>
    </source>
</evidence>
<sequence>MSEQAEAGPAPGNPIVYLDISNPSVPAPSDNKGADRIVLELYADRVPKTAENFRALCTGEKGKTDDGVELAFKGSGFHRIIPKFMIQGGDFTRGDGTGGLSIYGEKFEDENLEGKHDKPFLLSMANAGPATNGSQFFITTVPTPHLDGKHVVFGRVLAGKSVVRRIEATPTAEGDRPLQPVKIADCGQLTSAETGWGIEKDSTGDGFEDFPEDNAGTTIDVDDPEVAFKIATELRTMGNGLFSQGKTAAALGKYQKALRYLQVHPVLPDTHANKQPFASEYIALRTPIQLNAALCAIKVAQASVKSEPARVSSLSQTAQGLTTSVIERVEEAAGTTWEDADETQKANLAKAYFRRALAKITVKDEEKALVDLDQAIKFAPGDAAIVKEKKNILNLRAERVKKQKEAYSKMFK</sequence>
<dbReference type="PANTHER" id="PTHR11071:SF561">
    <property type="entry name" value="PEPTIDYL-PROLYL CIS-TRANS ISOMERASE D-RELATED"/>
    <property type="match status" value="1"/>
</dbReference>
<dbReference type="SUPFAM" id="SSF48452">
    <property type="entry name" value="TPR-like"/>
    <property type="match status" value="1"/>
</dbReference>
<evidence type="ECO:0000256" key="6">
    <source>
        <dbReference type="PROSITE-ProRule" id="PRU00339"/>
    </source>
</evidence>
<reference evidence="8 9" key="1">
    <citation type="journal article" date="2018" name="Mol. Biol. Evol.">
        <title>Broad Genomic Sampling Reveals a Smut Pathogenic Ancestry of the Fungal Clade Ustilaginomycotina.</title>
        <authorList>
            <person name="Kijpornyongpan T."/>
            <person name="Mondo S.J."/>
            <person name="Barry K."/>
            <person name="Sandor L."/>
            <person name="Lee J."/>
            <person name="Lipzen A."/>
            <person name="Pangilinan J."/>
            <person name="LaButti K."/>
            <person name="Hainaut M."/>
            <person name="Henrissat B."/>
            <person name="Grigoriev I.V."/>
            <person name="Spatafora J.W."/>
            <person name="Aime M.C."/>
        </authorList>
    </citation>
    <scope>NUCLEOTIDE SEQUENCE [LARGE SCALE GENOMIC DNA]</scope>
    <source>
        <strain evidence="8 9">MCA 4198</strain>
    </source>
</reference>
<feature type="repeat" description="TPR" evidence="6">
    <location>
        <begin position="349"/>
        <end position="382"/>
    </location>
</feature>
<dbReference type="InterPro" id="IPR002130">
    <property type="entry name" value="Cyclophilin-type_PPIase_dom"/>
</dbReference>
<evidence type="ECO:0000256" key="1">
    <source>
        <dbReference type="ARBA" id="ARBA00000971"/>
    </source>
</evidence>
<dbReference type="PANTHER" id="PTHR11071">
    <property type="entry name" value="PEPTIDYL-PROLYL CIS-TRANS ISOMERASE"/>
    <property type="match status" value="1"/>
</dbReference>
<organism evidence="8 9">
    <name type="scientific">Acaromyces ingoldii</name>
    <dbReference type="NCBI Taxonomy" id="215250"/>
    <lineage>
        <taxon>Eukaryota</taxon>
        <taxon>Fungi</taxon>
        <taxon>Dikarya</taxon>
        <taxon>Basidiomycota</taxon>
        <taxon>Ustilaginomycotina</taxon>
        <taxon>Exobasidiomycetes</taxon>
        <taxon>Exobasidiales</taxon>
        <taxon>Cryptobasidiaceae</taxon>
        <taxon>Acaromyces</taxon>
    </lineage>
</organism>
<gene>
    <name evidence="8" type="ORF">FA10DRAFT_260004</name>
</gene>
<dbReference type="FunCoup" id="A0A316YLP2">
    <property type="interactions" value="535"/>
</dbReference>
<evidence type="ECO:0000256" key="3">
    <source>
        <dbReference type="ARBA" id="ARBA00013194"/>
    </source>
</evidence>
<dbReference type="InterPro" id="IPR020892">
    <property type="entry name" value="Cyclophilin-type_PPIase_CS"/>
</dbReference>
<dbReference type="SUPFAM" id="SSF50891">
    <property type="entry name" value="Cyclophilin-like"/>
    <property type="match status" value="1"/>
</dbReference>
<dbReference type="Pfam" id="PF00160">
    <property type="entry name" value="Pro_isomerase"/>
    <property type="match status" value="1"/>
</dbReference>
<dbReference type="GeneID" id="37041911"/>
<dbReference type="InterPro" id="IPR029000">
    <property type="entry name" value="Cyclophilin-like_dom_sf"/>
</dbReference>
<dbReference type="SMART" id="SM00028">
    <property type="entry name" value="TPR"/>
    <property type="match status" value="2"/>
</dbReference>
<dbReference type="Gene3D" id="1.10.150.160">
    <property type="match status" value="1"/>
</dbReference>
<dbReference type="GO" id="GO:0003755">
    <property type="term" value="F:peptidyl-prolyl cis-trans isomerase activity"/>
    <property type="evidence" value="ECO:0007669"/>
    <property type="project" value="UniProtKB-KW"/>
</dbReference>
<dbReference type="PROSITE" id="PS00170">
    <property type="entry name" value="CSA_PPIASE_1"/>
    <property type="match status" value="1"/>
</dbReference>
<dbReference type="Proteomes" id="UP000245768">
    <property type="component" value="Unassembled WGS sequence"/>
</dbReference>
<proteinExistence type="predicted"/>
<feature type="domain" description="PPIase cyclophilin-type" evidence="7">
    <location>
        <begin position="24"/>
        <end position="188"/>
    </location>
</feature>
<evidence type="ECO:0000256" key="2">
    <source>
        <dbReference type="ARBA" id="ARBA00002388"/>
    </source>
</evidence>
<dbReference type="GO" id="GO:0005737">
    <property type="term" value="C:cytoplasm"/>
    <property type="evidence" value="ECO:0007669"/>
    <property type="project" value="TreeGrafter"/>
</dbReference>
<dbReference type="PROSITE" id="PS50072">
    <property type="entry name" value="CSA_PPIASE_2"/>
    <property type="match status" value="1"/>
</dbReference>
<accession>A0A316YLP2</accession>
<comment type="function">
    <text evidence="2">PPIases accelerate the folding of proteins. It catalyzes the cis-trans isomerization of proline imidic peptide bonds in oligopeptides.</text>
</comment>